<dbReference type="InterPro" id="IPR011257">
    <property type="entry name" value="DNA_glycosylase"/>
</dbReference>
<dbReference type="HAMAP" id="MF_03183">
    <property type="entry name" value="Endonuclease_III_Nth"/>
    <property type="match status" value="1"/>
</dbReference>
<gene>
    <name evidence="13" type="primary">NTH1</name>
    <name evidence="15" type="ORF">TcWFU_009986</name>
</gene>
<dbReference type="Pfam" id="PF00633">
    <property type="entry name" value="HHH"/>
    <property type="match status" value="1"/>
</dbReference>
<evidence type="ECO:0000256" key="13">
    <source>
        <dbReference type="HAMAP-Rule" id="MF_03183"/>
    </source>
</evidence>
<feature type="domain" description="HhH-GPD" evidence="14">
    <location>
        <begin position="103"/>
        <end position="254"/>
    </location>
</feature>
<accession>A0ABR4QIP6</accession>
<evidence type="ECO:0000313" key="15">
    <source>
        <dbReference type="EMBL" id="KAL5109534.1"/>
    </source>
</evidence>
<dbReference type="Pfam" id="PF00730">
    <property type="entry name" value="HhH-GPD"/>
    <property type="match status" value="1"/>
</dbReference>
<dbReference type="InterPro" id="IPR000445">
    <property type="entry name" value="HhH_motif"/>
</dbReference>
<keyword evidence="9 13" id="KW-0234">DNA repair</keyword>
<protein>
    <recommendedName>
        <fullName evidence="13">Endonuclease III homolog</fullName>
        <ecNumber evidence="13">3.2.2.-</ecNumber>
        <ecNumber evidence="13">4.2.99.18</ecNumber>
    </recommendedName>
    <alternativeName>
        <fullName evidence="13">Bifunctional DNA N-glycosylase/DNA-(apurinic or apyrimidinic site) lyase</fullName>
        <shortName evidence="13">DNA glycosylase/AP lyase</shortName>
    </alternativeName>
</protein>
<evidence type="ECO:0000256" key="6">
    <source>
        <dbReference type="ARBA" id="ARBA00022801"/>
    </source>
</evidence>
<comment type="catalytic activity">
    <reaction evidence="12 13">
        <text>2'-deoxyribonucleotide-(2'-deoxyribose 5'-phosphate)-2'-deoxyribonucleotide-DNA = a 3'-end 2'-deoxyribonucleotide-(2,3-dehydro-2,3-deoxyribose 5'-phosphate)-DNA + a 5'-end 5'-phospho-2'-deoxyribonucleoside-DNA + H(+)</text>
        <dbReference type="Rhea" id="RHEA:66592"/>
        <dbReference type="Rhea" id="RHEA-COMP:13180"/>
        <dbReference type="Rhea" id="RHEA-COMP:16897"/>
        <dbReference type="Rhea" id="RHEA-COMP:17067"/>
        <dbReference type="ChEBI" id="CHEBI:15378"/>
        <dbReference type="ChEBI" id="CHEBI:136412"/>
        <dbReference type="ChEBI" id="CHEBI:157695"/>
        <dbReference type="ChEBI" id="CHEBI:167181"/>
        <dbReference type="EC" id="4.2.99.18"/>
    </reaction>
</comment>
<organism evidence="15 16">
    <name type="scientific">Taenia crassiceps</name>
    <dbReference type="NCBI Taxonomy" id="6207"/>
    <lineage>
        <taxon>Eukaryota</taxon>
        <taxon>Metazoa</taxon>
        <taxon>Spiralia</taxon>
        <taxon>Lophotrochozoa</taxon>
        <taxon>Platyhelminthes</taxon>
        <taxon>Cestoda</taxon>
        <taxon>Eucestoda</taxon>
        <taxon>Cyclophyllidea</taxon>
        <taxon>Taeniidae</taxon>
        <taxon>Taenia</taxon>
    </lineage>
</organism>
<dbReference type="Gene3D" id="1.10.1670.10">
    <property type="entry name" value="Helix-hairpin-Helix base-excision DNA repair enzymes (C-terminal)"/>
    <property type="match status" value="1"/>
</dbReference>
<comment type="caution">
    <text evidence="15">The sequence shown here is derived from an EMBL/GenBank/DDBJ whole genome shotgun (WGS) entry which is preliminary data.</text>
</comment>
<keyword evidence="16" id="KW-1185">Reference proteome</keyword>
<dbReference type="InterPro" id="IPR004035">
    <property type="entry name" value="Endouclease-III_FeS-bd_BS"/>
</dbReference>
<dbReference type="PANTHER" id="PTHR43286:SF1">
    <property type="entry name" value="ENDONUCLEASE III-LIKE PROTEIN 1"/>
    <property type="match status" value="1"/>
</dbReference>
<keyword evidence="10 13" id="KW-0456">Lyase</keyword>
<evidence type="ECO:0000256" key="4">
    <source>
        <dbReference type="ARBA" id="ARBA00022723"/>
    </source>
</evidence>
<sequence>MGYLALIRVVCVVSVEFFESRSICWLTMKRTRQRVNPSSVGDIEDGVPELHWQPPDWFTTFENILLMRKKANAPVDSMGCHTLADKNTDSKTVRLQTLLGLMLSSQTKDEVTSSAMARLIDRGIANLTALCSIPEAELAHLLQPVSFYRTKAKNIKRVAQILTDSYDGDIPKTVEGLLALPGVGPKMAHLAMKTAWDQITGIGVDTHVHRIANRLKWVPKPTKSPEETRVALESWFPRDLWGDVNQLLVGFGQQICLPARPKCSCCLNAPICPSAAKFTSTSRRRRFRQPDTSFEEEAEEMVVKQVDSEAEVQIIRCASGGKAKSGGTTLTVPAGPCLVEADIRVHVLSFGLTQDCNFIEAGRLQTPTTRTRFGASLTLEIVEFGSPFSADEIIGWSC</sequence>
<dbReference type="CDD" id="cd00056">
    <property type="entry name" value="ENDO3c"/>
    <property type="match status" value="1"/>
</dbReference>
<dbReference type="InterPro" id="IPR004036">
    <property type="entry name" value="Endonuclease-III-like_CS2"/>
</dbReference>
<comment type="caution">
    <text evidence="13">Lacks conserved residue(s) required for the propagation of feature annotation.</text>
</comment>
<evidence type="ECO:0000256" key="1">
    <source>
        <dbReference type="ARBA" id="ARBA00001966"/>
    </source>
</evidence>
<dbReference type="PANTHER" id="PTHR43286">
    <property type="entry name" value="ENDONUCLEASE III-LIKE PROTEIN 1"/>
    <property type="match status" value="1"/>
</dbReference>
<dbReference type="InterPro" id="IPR023170">
    <property type="entry name" value="HhH_base_excis_C"/>
</dbReference>
<evidence type="ECO:0000256" key="12">
    <source>
        <dbReference type="ARBA" id="ARBA00044632"/>
    </source>
</evidence>
<evidence type="ECO:0000256" key="11">
    <source>
        <dbReference type="ARBA" id="ARBA00023295"/>
    </source>
</evidence>
<keyword evidence="4" id="KW-0479">Metal-binding</keyword>
<dbReference type="EC" id="4.2.99.18" evidence="13"/>
<keyword evidence="11 13" id="KW-0326">Glycosidase</keyword>
<dbReference type="EMBL" id="JAKROA010000003">
    <property type="protein sequence ID" value="KAL5109534.1"/>
    <property type="molecule type" value="Genomic_DNA"/>
</dbReference>
<dbReference type="Gene3D" id="1.10.340.30">
    <property type="entry name" value="Hypothetical protein, domain 2"/>
    <property type="match status" value="1"/>
</dbReference>
<comment type="function">
    <text evidence="13">Bifunctional DNA N-glycosylase with associated apurinic/apyrimidinic (AP) lyase function that catalyzes the first step in base excision repair (BER), the primary repair pathway for the repair of oxidative DNA damage. The DNA N-glycosylase activity releases the damaged DNA base from DNA by cleaving the N-glycosidic bond, leaving an AP site. The AP lyase activity cleaves the phosphodiester bond 3' to the AP site by a beta-elimination. Primarily recognizes and repairs oxidative base damage of pyrimidines.</text>
</comment>
<evidence type="ECO:0000256" key="8">
    <source>
        <dbReference type="ARBA" id="ARBA00023014"/>
    </source>
</evidence>
<dbReference type="PROSITE" id="PS00764">
    <property type="entry name" value="ENDONUCLEASE_III_1"/>
    <property type="match status" value="1"/>
</dbReference>
<evidence type="ECO:0000259" key="14">
    <source>
        <dbReference type="SMART" id="SM00478"/>
    </source>
</evidence>
<keyword evidence="7" id="KW-0408">Iron</keyword>
<dbReference type="InterPro" id="IPR003265">
    <property type="entry name" value="HhH-GPD_domain"/>
</dbReference>
<keyword evidence="3" id="KW-0004">4Fe-4S</keyword>
<evidence type="ECO:0000256" key="7">
    <source>
        <dbReference type="ARBA" id="ARBA00023004"/>
    </source>
</evidence>
<dbReference type="PROSITE" id="PS01155">
    <property type="entry name" value="ENDONUCLEASE_III_2"/>
    <property type="match status" value="1"/>
</dbReference>
<dbReference type="InterPro" id="IPR030841">
    <property type="entry name" value="NTH1"/>
</dbReference>
<comment type="cofactor">
    <cofactor evidence="1">
        <name>[4Fe-4S] cluster</name>
        <dbReference type="ChEBI" id="CHEBI:49883"/>
    </cofactor>
</comment>
<dbReference type="Proteomes" id="UP001651158">
    <property type="component" value="Unassembled WGS sequence"/>
</dbReference>
<keyword evidence="6 13" id="KW-0378">Hydrolase</keyword>
<keyword evidence="8" id="KW-0411">Iron-sulfur</keyword>
<name>A0ABR4QIP6_9CEST</name>
<evidence type="ECO:0000256" key="3">
    <source>
        <dbReference type="ARBA" id="ARBA00022485"/>
    </source>
</evidence>
<evidence type="ECO:0000256" key="2">
    <source>
        <dbReference type="ARBA" id="ARBA00008343"/>
    </source>
</evidence>
<comment type="subcellular location">
    <subcellularLocation>
        <location evidence="13">Nucleus</location>
    </subcellularLocation>
    <subcellularLocation>
        <location evidence="13">Mitochondrion</location>
    </subcellularLocation>
</comment>
<proteinExistence type="inferred from homology"/>
<evidence type="ECO:0000256" key="10">
    <source>
        <dbReference type="ARBA" id="ARBA00023239"/>
    </source>
</evidence>
<keyword evidence="13" id="KW-0496">Mitochondrion</keyword>
<evidence type="ECO:0000256" key="5">
    <source>
        <dbReference type="ARBA" id="ARBA00022763"/>
    </source>
</evidence>
<dbReference type="EC" id="3.2.2.-" evidence="13"/>
<evidence type="ECO:0000313" key="16">
    <source>
        <dbReference type="Proteomes" id="UP001651158"/>
    </source>
</evidence>
<evidence type="ECO:0000256" key="9">
    <source>
        <dbReference type="ARBA" id="ARBA00023204"/>
    </source>
</evidence>
<comment type="similarity">
    <text evidence="2 13">Belongs to the Nth/MutY family.</text>
</comment>
<keyword evidence="5 13" id="KW-0227">DNA damage</keyword>
<reference evidence="15 16" key="1">
    <citation type="journal article" date="2022" name="Front. Cell. Infect. Microbiol.">
        <title>The Genomes of Two Strains of Taenia crassiceps the Animal Model for the Study of Human Cysticercosis.</title>
        <authorList>
            <person name="Bobes R.J."/>
            <person name="Estrada K."/>
            <person name="Rios-Valencia D.G."/>
            <person name="Calderon-Gallegos A."/>
            <person name="de la Torre P."/>
            <person name="Carrero J.C."/>
            <person name="Sanchez-Flores A."/>
            <person name="Laclette J.P."/>
        </authorList>
    </citation>
    <scope>NUCLEOTIDE SEQUENCE [LARGE SCALE GENOMIC DNA]</scope>
    <source>
        <strain evidence="15">WFUcys</strain>
    </source>
</reference>
<dbReference type="SMART" id="SM00478">
    <property type="entry name" value="ENDO3c"/>
    <property type="match status" value="1"/>
</dbReference>
<keyword evidence="13" id="KW-0539">Nucleus</keyword>
<dbReference type="SUPFAM" id="SSF48150">
    <property type="entry name" value="DNA-glycosylase"/>
    <property type="match status" value="1"/>
</dbReference>